<dbReference type="EMBL" id="MK759672">
    <property type="protein sequence ID" value="QFX67951.1"/>
    <property type="molecule type" value="mRNA"/>
</dbReference>
<dbReference type="SMR" id="A0A5P9VPM4"/>
<organism evidence="6">
    <name type="scientific">Agave sisalana</name>
    <dbReference type="NCBI Taxonomy" id="442491"/>
    <lineage>
        <taxon>Eukaryota</taxon>
        <taxon>Viridiplantae</taxon>
        <taxon>Streptophyta</taxon>
        <taxon>Embryophyta</taxon>
        <taxon>Tracheophyta</taxon>
        <taxon>Spermatophyta</taxon>
        <taxon>Magnoliopsida</taxon>
        <taxon>Liliopsida</taxon>
        <taxon>Asparagales</taxon>
        <taxon>Asparagaceae</taxon>
        <taxon>Agavoideae</taxon>
        <taxon>Agave</taxon>
    </lineage>
</organism>
<feature type="region of interest" description="Disordered" evidence="5">
    <location>
        <begin position="731"/>
        <end position="761"/>
    </location>
</feature>
<dbReference type="AlphaFoldDB" id="A0A5P9VPM4"/>
<keyword evidence="6" id="KW-0346">Stress response</keyword>
<dbReference type="GO" id="GO:0005524">
    <property type="term" value="F:ATP binding"/>
    <property type="evidence" value="ECO:0007669"/>
    <property type="project" value="UniProtKB-KW"/>
</dbReference>
<dbReference type="PANTHER" id="PTHR45639">
    <property type="entry name" value="HSC70CB, ISOFORM G-RELATED"/>
    <property type="match status" value="1"/>
</dbReference>
<evidence type="ECO:0000256" key="5">
    <source>
        <dbReference type="SAM" id="MobiDB-lite"/>
    </source>
</evidence>
<evidence type="ECO:0000256" key="1">
    <source>
        <dbReference type="ARBA" id="ARBA00022741"/>
    </source>
</evidence>
<evidence type="ECO:0000256" key="2">
    <source>
        <dbReference type="ARBA" id="ARBA00022840"/>
    </source>
</evidence>
<dbReference type="PANTHER" id="PTHR45639:SF10">
    <property type="entry name" value="HEAT SHOCK 70 KDA PROTEIN 16 ISOFORM X1"/>
    <property type="match status" value="1"/>
</dbReference>
<protein>
    <submittedName>
        <fullName evidence="6">Heat shock protein 70</fullName>
    </submittedName>
</protein>
<dbReference type="Gene3D" id="1.20.1270.10">
    <property type="match status" value="1"/>
</dbReference>
<dbReference type="InterPro" id="IPR029047">
    <property type="entry name" value="HSP70_peptide-bd_sf"/>
</dbReference>
<dbReference type="InterPro" id="IPR043129">
    <property type="entry name" value="ATPase_NBD"/>
</dbReference>
<dbReference type="GO" id="GO:0005829">
    <property type="term" value="C:cytosol"/>
    <property type="evidence" value="ECO:0007669"/>
    <property type="project" value="TreeGrafter"/>
</dbReference>
<dbReference type="CDD" id="cd24095">
    <property type="entry name" value="ASKHA_NBD_HSP70_AtHsp70-14-like"/>
    <property type="match status" value="1"/>
</dbReference>
<dbReference type="GO" id="GO:0140662">
    <property type="term" value="F:ATP-dependent protein folding chaperone"/>
    <property type="evidence" value="ECO:0007669"/>
    <property type="project" value="InterPro"/>
</dbReference>
<feature type="compositionally biased region" description="Basic and acidic residues" evidence="5">
    <location>
        <begin position="519"/>
        <end position="530"/>
    </location>
</feature>
<dbReference type="SUPFAM" id="SSF100920">
    <property type="entry name" value="Heat shock protein 70kD (HSP70), peptide-binding domain"/>
    <property type="match status" value="1"/>
</dbReference>
<evidence type="ECO:0000256" key="3">
    <source>
        <dbReference type="ARBA" id="ARBA00023186"/>
    </source>
</evidence>
<keyword evidence="3" id="KW-0143">Chaperone</keyword>
<gene>
    <name evidence="6" type="primary">HSP70</name>
</gene>
<dbReference type="SUPFAM" id="SSF100934">
    <property type="entry name" value="Heat shock protein 70kD (HSP70), C-terminal subdomain"/>
    <property type="match status" value="1"/>
</dbReference>
<sequence>MSVVGFDVGNDTAVIAAVKQRGIDVLLNDESNRETPSVVSFGDKQRFLGSAASTNPRSTISNLKRLLGRHFHDPAVQSDLKSFPFATSAAADGQILIHINFLNESRTFTPVQILAMLLSHLKQIAEKNLETQVSDCVIGIPVYFTDLQRRLYLDAAAIAGLKPLRLLHDATAIAIGYGIYKTDLTSQLTVVFVDVGHCDTQVSVISLEPGGMRVISHGFDANLGGRDFDEVLFRYFAEKFREEYHIDVYSNVRASVRLRVACEKLKKVLSANAEAPLNIECLMEEKDVRGFIKREEFERLSAGLVERVLVPVKKALGDVGLSPERVHSVELVGSGSRIPAIMRILSGFFGREPGRTLNASECVARGCALQSAMLSPVFRVREYEVQDSFPFSIGFSSDEGPISTLSSNILFRKGQPFPSVKMLTFQRTHTFHLEAFYANESELPPGTSPKISSFTVGPFQVAQSEKHKVKVKPRLNLHGIVSIESASLIEDEINDPVSRDPNHTEMDVDHEPASNTRSDIAHSESGDRPRTNRSSRRNEIPVNETIYGGMTRDELSQAQEQEQQLADQDKLIERTKERKNALEAYVYEVRNKLFERYRSFASDSEREGISTSLQHTEEWLYEDGDDETEKVYTSKLEDLKKIVDPIENRFRDEEARVQATRELFKCIADHRMAVKSVATYERDAVINECNKAEQWLREKSQQQDSLPKNTDPVLWSHEIRRVKEALDTTCRHIMKRKGSPTRAEDTRGSDHSNTQDHTRKD</sequence>
<dbReference type="FunFam" id="1.20.1270.10:FF:000002">
    <property type="entry name" value="Heat shock 70 kDa protein 4"/>
    <property type="match status" value="1"/>
</dbReference>
<name>A0A5P9VPM4_9ASPA</name>
<dbReference type="PRINTS" id="PR00301">
    <property type="entry name" value="HEATSHOCK70"/>
</dbReference>
<proteinExistence type="evidence at transcript level"/>
<dbReference type="InterPro" id="IPR029048">
    <property type="entry name" value="HSP70_C_sf"/>
</dbReference>
<dbReference type="Pfam" id="PF00012">
    <property type="entry name" value="HSP70"/>
    <property type="match status" value="1"/>
</dbReference>
<dbReference type="Gene3D" id="3.30.420.40">
    <property type="match status" value="2"/>
</dbReference>
<feature type="region of interest" description="Disordered" evidence="5">
    <location>
        <begin position="492"/>
        <end position="549"/>
    </location>
</feature>
<keyword evidence="2" id="KW-0067">ATP-binding</keyword>
<accession>A0A5P9VPM4</accession>
<feature type="compositionally biased region" description="Basic and acidic residues" evidence="5">
    <location>
        <begin position="497"/>
        <end position="512"/>
    </location>
</feature>
<dbReference type="Gene3D" id="2.60.34.10">
    <property type="entry name" value="Substrate Binding Domain Of DNAk, Chain A, domain 1"/>
    <property type="match status" value="1"/>
</dbReference>
<dbReference type="InterPro" id="IPR013126">
    <property type="entry name" value="Hsp_70_fam"/>
</dbReference>
<evidence type="ECO:0000313" key="6">
    <source>
        <dbReference type="EMBL" id="QFX67951.1"/>
    </source>
</evidence>
<evidence type="ECO:0000256" key="4">
    <source>
        <dbReference type="ARBA" id="ARBA00061090"/>
    </source>
</evidence>
<dbReference type="Gene3D" id="3.30.30.30">
    <property type="match status" value="1"/>
</dbReference>
<dbReference type="Gene3D" id="3.90.640.10">
    <property type="entry name" value="Actin, Chain A, domain 4"/>
    <property type="match status" value="1"/>
</dbReference>
<reference evidence="6" key="1">
    <citation type="submission" date="2019-04" db="EMBL/GenBank/DDBJ databases">
        <title>Isolation and Characterization of Agave sisalana HSP70 (AsHSP70) gene under heat stress condition.</title>
        <authorList>
            <person name="Batcho A.A."/>
            <person name="Sarwar B."/>
            <person name="Koloko B."/>
            <person name="Rashid B."/>
            <person name="Hassan S."/>
            <person name="Husnain T."/>
        </authorList>
    </citation>
    <scope>NUCLEOTIDE SEQUENCE</scope>
</reference>
<dbReference type="SUPFAM" id="SSF53067">
    <property type="entry name" value="Actin-like ATPase domain"/>
    <property type="match status" value="2"/>
</dbReference>
<keyword evidence="1" id="KW-0547">Nucleotide-binding</keyword>
<feature type="compositionally biased region" description="Basic and acidic residues" evidence="5">
    <location>
        <begin position="742"/>
        <end position="761"/>
    </location>
</feature>
<comment type="similarity">
    <text evidence="4">Belongs to the heat shock protein 70 (TC 1.A.33) family. HSP110/SSE subfamily.</text>
</comment>
<dbReference type="FunFam" id="3.30.30.30:FF:000002">
    <property type="entry name" value="Heat shock 70 kDa protein 4"/>
    <property type="match status" value="1"/>
</dbReference>
<dbReference type="FunFam" id="3.90.640.10:FF:000004">
    <property type="entry name" value="Heat shock 70 kDa protein 4"/>
    <property type="match status" value="1"/>
</dbReference>
<dbReference type="FunFam" id="3.30.420.40:FF:000171">
    <property type="entry name" value="Heat shock 70 kDa protein 4"/>
    <property type="match status" value="2"/>
</dbReference>
<dbReference type="GO" id="GO:0005634">
    <property type="term" value="C:nucleus"/>
    <property type="evidence" value="ECO:0007669"/>
    <property type="project" value="TreeGrafter"/>
</dbReference>